<name>A0ABR7NUR7_9FIRM</name>
<dbReference type="Gene3D" id="2.30.40.10">
    <property type="entry name" value="Urease, subunit C, domain 1"/>
    <property type="match status" value="1"/>
</dbReference>
<dbReference type="PANTHER" id="PTHR43135:SF3">
    <property type="entry name" value="ALPHA-D-RIBOSE 1-METHYLPHOSPHONATE 5-TRIPHOSPHATE DIPHOSPHATASE"/>
    <property type="match status" value="1"/>
</dbReference>
<dbReference type="InterPro" id="IPR032466">
    <property type="entry name" value="Metal_Hydrolase"/>
</dbReference>
<dbReference type="PANTHER" id="PTHR43135">
    <property type="entry name" value="ALPHA-D-RIBOSE 1-METHYLPHOSPHONATE 5-TRIPHOSPHATE DIPHOSPHATASE"/>
    <property type="match status" value="1"/>
</dbReference>
<dbReference type="RefSeq" id="WP_262427830.1">
    <property type="nucleotide sequence ID" value="NZ_JACRTJ010000024.1"/>
</dbReference>
<evidence type="ECO:0000259" key="1">
    <source>
        <dbReference type="Pfam" id="PF01979"/>
    </source>
</evidence>
<evidence type="ECO:0000313" key="2">
    <source>
        <dbReference type="EMBL" id="MBC8599664.1"/>
    </source>
</evidence>
<dbReference type="SUPFAM" id="SSF51556">
    <property type="entry name" value="Metallo-dependent hydrolases"/>
    <property type="match status" value="1"/>
</dbReference>
<comment type="caution">
    <text evidence="2">The sequence shown here is derived from an EMBL/GenBank/DDBJ whole genome shotgun (WGS) entry which is preliminary data.</text>
</comment>
<protein>
    <submittedName>
        <fullName evidence="2">Amidohydrolase</fullName>
    </submittedName>
</protein>
<keyword evidence="3" id="KW-1185">Reference proteome</keyword>
<proteinExistence type="predicted"/>
<dbReference type="Pfam" id="PF01979">
    <property type="entry name" value="Amidohydro_1"/>
    <property type="match status" value="1"/>
</dbReference>
<dbReference type="InterPro" id="IPR051781">
    <property type="entry name" value="Metallo-dep_Hydrolase"/>
</dbReference>
<reference evidence="2 3" key="1">
    <citation type="submission" date="2020-08" db="EMBL/GenBank/DDBJ databases">
        <title>Genome public.</title>
        <authorList>
            <person name="Liu C."/>
            <person name="Sun Q."/>
        </authorList>
    </citation>
    <scope>NUCLEOTIDE SEQUENCE [LARGE SCALE GENOMIC DNA]</scope>
    <source>
        <strain evidence="2 3">BX10</strain>
    </source>
</reference>
<dbReference type="InterPro" id="IPR006680">
    <property type="entry name" value="Amidohydro-rel"/>
</dbReference>
<dbReference type="InterPro" id="IPR011059">
    <property type="entry name" value="Metal-dep_hydrolase_composite"/>
</dbReference>
<sequence length="391" mass="42292">MKAITNGTIMTITKGIIPNGTVLINDKKIVAVGENVPVPEGCEIIDAHHGIITPGFIDCHTHISTFGELKTMPGLQVDGNEGSDPITPHVRALDAIYPEDPAIAKARAAGFTTVYTGPGSANVIGGTGIAMKLRGHTAEEMVIPGTEAMKFALGENPKRFYGLERKTAPWTRMGTAAILREALYNAKNYADKLDEAKNDPAKSPDRDFKLDALVPVVRGKQRVRIHCHRADDIATAVRIGKEYGLDFTLEHATEGYLVKDLIAENHLYCVVGPLLLDPLKQEVWGLKLETAGILTDAGIKVCLTADTSGGTAWLPVEAGLLTRRGLSEEDALRGLTIYPAEVLRLDHRIGSIEPGKDADIAIFDGNPLSSLSLCQMTMIEGEIVFRRERDV</sequence>
<evidence type="ECO:0000313" key="3">
    <source>
        <dbReference type="Proteomes" id="UP000647491"/>
    </source>
</evidence>
<dbReference type="CDD" id="cd01309">
    <property type="entry name" value="Met_dep_hydrolase_C"/>
    <property type="match status" value="1"/>
</dbReference>
<dbReference type="Proteomes" id="UP000647491">
    <property type="component" value="Unassembled WGS sequence"/>
</dbReference>
<dbReference type="Gene3D" id="3.20.20.140">
    <property type="entry name" value="Metal-dependent hydrolases"/>
    <property type="match status" value="1"/>
</dbReference>
<dbReference type="SUPFAM" id="SSF51338">
    <property type="entry name" value="Composite domain of metallo-dependent hydrolases"/>
    <property type="match status" value="1"/>
</dbReference>
<dbReference type="EMBL" id="JACRTJ010000024">
    <property type="protein sequence ID" value="MBC8599664.1"/>
    <property type="molecule type" value="Genomic_DNA"/>
</dbReference>
<feature type="domain" description="Amidohydrolase-related" evidence="1">
    <location>
        <begin position="51"/>
        <end position="372"/>
    </location>
</feature>
<accession>A0ABR7NUR7</accession>
<organism evidence="2 3">
    <name type="scientific">Enterocloster hominis</name>
    <name type="common">ex Liu et al. 2021</name>
    <dbReference type="NCBI Taxonomy" id="2763663"/>
    <lineage>
        <taxon>Bacteria</taxon>
        <taxon>Bacillati</taxon>
        <taxon>Bacillota</taxon>
        <taxon>Clostridia</taxon>
        <taxon>Lachnospirales</taxon>
        <taxon>Lachnospiraceae</taxon>
        <taxon>Enterocloster</taxon>
    </lineage>
</organism>
<gene>
    <name evidence="2" type="ORF">H8708_10575</name>
</gene>